<name>A0A6B0GLB6_9EURY</name>
<dbReference type="InterPro" id="IPR055735">
    <property type="entry name" value="DUF7311"/>
</dbReference>
<keyword evidence="3" id="KW-1185">Reference proteome</keyword>
<evidence type="ECO:0000313" key="3">
    <source>
        <dbReference type="Proteomes" id="UP000451471"/>
    </source>
</evidence>
<dbReference type="RefSeq" id="WP_158205109.1">
    <property type="nucleotide sequence ID" value="NZ_WSZK01000023.1"/>
</dbReference>
<proteinExistence type="predicted"/>
<protein>
    <recommendedName>
        <fullName evidence="1">DUF7311 domain-containing protein</fullName>
    </recommendedName>
</protein>
<gene>
    <name evidence="2" type="ORF">GQS65_13200</name>
</gene>
<accession>A0A6B0GLB6</accession>
<dbReference type="Proteomes" id="UP000451471">
    <property type="component" value="Unassembled WGS sequence"/>
</dbReference>
<dbReference type="Pfam" id="PF23993">
    <property type="entry name" value="DUF7311"/>
    <property type="match status" value="1"/>
</dbReference>
<evidence type="ECO:0000313" key="2">
    <source>
        <dbReference type="EMBL" id="MWG35430.1"/>
    </source>
</evidence>
<feature type="domain" description="DUF7311" evidence="1">
    <location>
        <begin position="3"/>
        <end position="137"/>
    </location>
</feature>
<comment type="caution">
    <text evidence="2">The sequence shown here is derived from an EMBL/GenBank/DDBJ whole genome shotgun (WGS) entry which is preliminary data.</text>
</comment>
<organism evidence="2 3">
    <name type="scientific">Halomarina oriensis</name>
    <dbReference type="NCBI Taxonomy" id="671145"/>
    <lineage>
        <taxon>Archaea</taxon>
        <taxon>Methanobacteriati</taxon>
        <taxon>Methanobacteriota</taxon>
        <taxon>Stenosarchaea group</taxon>
        <taxon>Halobacteria</taxon>
        <taxon>Halobacteriales</taxon>
        <taxon>Natronomonadaceae</taxon>
        <taxon>Halomarina</taxon>
    </lineage>
</organism>
<reference evidence="2 3" key="1">
    <citation type="submission" date="2019-12" db="EMBL/GenBank/DDBJ databases">
        <title>Halocatena pleomorpha gen. nov. sp. nov., an extremely halophilic archaeon of family Halobacteriaceae isolated from saltpan soil.</title>
        <authorList>
            <person name="Pal Y."/>
            <person name="Verma A."/>
            <person name="Krishnamurthi S."/>
            <person name="Kumar P."/>
        </authorList>
    </citation>
    <scope>NUCLEOTIDE SEQUENCE [LARGE SCALE GENOMIC DNA]</scope>
    <source>
        <strain evidence="2 3">JCM 16495</strain>
    </source>
</reference>
<dbReference type="EMBL" id="WSZK01000023">
    <property type="protein sequence ID" value="MWG35430.1"/>
    <property type="molecule type" value="Genomic_DNA"/>
</dbReference>
<dbReference type="AlphaFoldDB" id="A0A6B0GLB6"/>
<sequence length="141" mass="14818">MALRVVLAVVVSVALLAVSVPAVEEARTDRTAASLDAATDHLRTAGARLRATSDVTAVGPAARTVVSLDLPTRGWGARAGSLRVDDGELAWRVGDGPWHVERAPHLAVPDGPLVVSGSARLVFTHRVRDGRPVVVVRRGLK</sequence>
<evidence type="ECO:0000259" key="1">
    <source>
        <dbReference type="Pfam" id="PF23993"/>
    </source>
</evidence>